<dbReference type="SMART" id="SM00062">
    <property type="entry name" value="PBPb"/>
    <property type="match status" value="1"/>
</dbReference>
<evidence type="ECO:0000313" key="5">
    <source>
        <dbReference type="Proteomes" id="UP001301012"/>
    </source>
</evidence>
<sequence>MKNILKKMAVISMIAVSTFGTIGCAKENKSGDNTNSKNKQQVIVGLDNTFVPMGFSDENGELVGFDVDLAKEVFYRLNINVKFQPIDWAMKETELNSGNIDAIWNGYSLSDERKKVVTYTKPYLENKQVIVTMKDSNIKTKKDLKGKKLGIQQGSSALEAIEKQADFVNKLDNKAPILYDTYDNAIRDLEVGRTDAIVSDENLVRYYISKKGDQKYNILQDNFGEESYVVAFKKDNSKLRDKVDMTLNDVKNDRSFDKIYSKWFK</sequence>
<keyword evidence="1" id="KW-0732">Signal</keyword>
<evidence type="ECO:0000256" key="1">
    <source>
        <dbReference type="ARBA" id="ARBA00022729"/>
    </source>
</evidence>
<proteinExistence type="predicted"/>
<dbReference type="Pfam" id="PF00497">
    <property type="entry name" value="SBP_bac_3"/>
    <property type="match status" value="1"/>
</dbReference>
<reference evidence="4 5" key="1">
    <citation type="submission" date="2023-05" db="EMBL/GenBank/DDBJ databases">
        <title>Rombocin, a short stable natural nisin variant, displays selective antimicrobial activity against Listeria monocytogenes and employs dual mode of action to kill target bacterial strains.</title>
        <authorList>
            <person name="Wambui J."/>
            <person name="Stephan R."/>
            <person name="Kuipers O.P."/>
        </authorList>
    </citation>
    <scope>NUCLEOTIDE SEQUENCE [LARGE SCALE GENOMIC DNA]</scope>
    <source>
        <strain evidence="4 5">RC002</strain>
    </source>
</reference>
<dbReference type="Proteomes" id="UP001301012">
    <property type="component" value="Unassembled WGS sequence"/>
</dbReference>
<gene>
    <name evidence="4" type="ORF">QOZ84_11170</name>
</gene>
<comment type="caution">
    <text evidence="4">The sequence shown here is derived from an EMBL/GenBank/DDBJ whole genome shotgun (WGS) entry which is preliminary data.</text>
</comment>
<dbReference type="CDD" id="cd00996">
    <property type="entry name" value="PBP2_AatB_like"/>
    <property type="match status" value="1"/>
</dbReference>
<dbReference type="RefSeq" id="WP_284133042.1">
    <property type="nucleotide sequence ID" value="NZ_JASKYM010000005.1"/>
</dbReference>
<dbReference type="EMBL" id="JASKYM010000005">
    <property type="protein sequence ID" value="MDK2564111.1"/>
    <property type="molecule type" value="Genomic_DNA"/>
</dbReference>
<keyword evidence="5" id="KW-1185">Reference proteome</keyword>
<dbReference type="InterPro" id="IPR001320">
    <property type="entry name" value="Iontro_rcpt_C"/>
</dbReference>
<feature type="domain" description="Ionotropic glutamate receptor C-terminal" evidence="3">
    <location>
        <begin position="41"/>
        <end position="265"/>
    </location>
</feature>
<dbReference type="PANTHER" id="PTHR35936:SF34">
    <property type="entry name" value="ABC TRANSPORTER EXTRACELLULAR-BINDING PROTEIN YCKB-RELATED"/>
    <property type="match status" value="1"/>
</dbReference>
<protein>
    <submittedName>
        <fullName evidence="4">Amino acid ABC transporter substrate-binding protein</fullName>
    </submittedName>
</protein>
<accession>A0ABT7EDU3</accession>
<evidence type="ECO:0000313" key="4">
    <source>
        <dbReference type="EMBL" id="MDK2564111.1"/>
    </source>
</evidence>
<dbReference type="PROSITE" id="PS51257">
    <property type="entry name" value="PROKAR_LIPOPROTEIN"/>
    <property type="match status" value="1"/>
</dbReference>
<dbReference type="PANTHER" id="PTHR35936">
    <property type="entry name" value="MEMBRANE-BOUND LYTIC MUREIN TRANSGLYCOSYLASE F"/>
    <property type="match status" value="1"/>
</dbReference>
<dbReference type="SUPFAM" id="SSF53850">
    <property type="entry name" value="Periplasmic binding protein-like II"/>
    <property type="match status" value="1"/>
</dbReference>
<evidence type="ECO:0000259" key="2">
    <source>
        <dbReference type="SMART" id="SM00062"/>
    </source>
</evidence>
<dbReference type="Gene3D" id="3.40.190.10">
    <property type="entry name" value="Periplasmic binding protein-like II"/>
    <property type="match status" value="2"/>
</dbReference>
<dbReference type="InterPro" id="IPR001638">
    <property type="entry name" value="Solute-binding_3/MltF_N"/>
</dbReference>
<dbReference type="SMART" id="SM00079">
    <property type="entry name" value="PBPe"/>
    <property type="match status" value="1"/>
</dbReference>
<feature type="domain" description="Solute-binding protein family 3/N-terminal" evidence="2">
    <location>
        <begin position="41"/>
        <end position="265"/>
    </location>
</feature>
<name>A0ABT7EDU3_9FIRM</name>
<evidence type="ECO:0000259" key="3">
    <source>
        <dbReference type="SMART" id="SM00079"/>
    </source>
</evidence>
<organism evidence="4 5">
    <name type="scientific">Romboutsia sedimentorum</name>
    <dbReference type="NCBI Taxonomy" id="1368474"/>
    <lineage>
        <taxon>Bacteria</taxon>
        <taxon>Bacillati</taxon>
        <taxon>Bacillota</taxon>
        <taxon>Clostridia</taxon>
        <taxon>Peptostreptococcales</taxon>
        <taxon>Peptostreptococcaceae</taxon>
        <taxon>Romboutsia</taxon>
    </lineage>
</organism>